<organism evidence="1 2">
    <name type="scientific">Paramecium sonneborni</name>
    <dbReference type="NCBI Taxonomy" id="65129"/>
    <lineage>
        <taxon>Eukaryota</taxon>
        <taxon>Sar</taxon>
        <taxon>Alveolata</taxon>
        <taxon>Ciliophora</taxon>
        <taxon>Intramacronucleata</taxon>
        <taxon>Oligohymenophorea</taxon>
        <taxon>Peniculida</taxon>
        <taxon>Parameciidae</taxon>
        <taxon>Paramecium</taxon>
    </lineage>
</organism>
<proteinExistence type="predicted"/>
<evidence type="ECO:0000313" key="2">
    <source>
        <dbReference type="Proteomes" id="UP000692954"/>
    </source>
</evidence>
<name>A0A8S1JV80_9CILI</name>
<sequence length="233" mass="27844">MQIQINKEERTITKFLTDTFEHLLCRIENLPQDFDLYDIFIDNILYIVKRKTSAHMIIYKNCCLEFRIKKADLVIDHIDENNIRIYLDPTNRKGESLIKKAGTIQKQKIVNLNEEISNQELRIQQEYIYDAQKHVKLIRIPLICSQTKSTIFFYEIDQESRIDKVIQKKQNFDKIAAVFTEDDPNNERIQQFEDQLRNLTLIFDHHNNQVYWGDLLIILWSNGMKTVVDYTNN</sequence>
<comment type="caution">
    <text evidence="1">The sequence shown here is derived from an EMBL/GenBank/DDBJ whole genome shotgun (WGS) entry which is preliminary data.</text>
</comment>
<evidence type="ECO:0000313" key="1">
    <source>
        <dbReference type="EMBL" id="CAD8045459.1"/>
    </source>
</evidence>
<dbReference type="AlphaFoldDB" id="A0A8S1JV80"/>
<accession>A0A8S1JV80</accession>
<dbReference type="EMBL" id="CAJJDN010000001">
    <property type="protein sequence ID" value="CAD8045459.1"/>
    <property type="molecule type" value="Genomic_DNA"/>
</dbReference>
<protein>
    <submittedName>
        <fullName evidence="1">Uncharacterized protein</fullName>
    </submittedName>
</protein>
<reference evidence="1" key="1">
    <citation type="submission" date="2021-01" db="EMBL/GenBank/DDBJ databases">
        <authorList>
            <consortium name="Genoscope - CEA"/>
            <person name="William W."/>
        </authorList>
    </citation>
    <scope>NUCLEOTIDE SEQUENCE</scope>
</reference>
<dbReference type="Proteomes" id="UP000692954">
    <property type="component" value="Unassembled WGS sequence"/>
</dbReference>
<gene>
    <name evidence="1" type="ORF">PSON_ATCC_30995.1.T0010057</name>
</gene>
<keyword evidence="2" id="KW-1185">Reference proteome</keyword>